<feature type="domain" description="Ig-like" evidence="3">
    <location>
        <begin position="214"/>
        <end position="310"/>
    </location>
</feature>
<name>A0A3B4CTF4_PYGNA</name>
<keyword evidence="1" id="KW-0472">Membrane</keyword>
<dbReference type="InterPro" id="IPR003599">
    <property type="entry name" value="Ig_sub"/>
</dbReference>
<dbReference type="PANTHER" id="PTHR11422">
    <property type="entry name" value="T-CELL SURFACE GLYCOPROTEIN CD4"/>
    <property type="match status" value="1"/>
</dbReference>
<dbReference type="GO" id="GO:0042289">
    <property type="term" value="F:MHC class II protein binding"/>
    <property type="evidence" value="ECO:0007669"/>
    <property type="project" value="TreeGrafter"/>
</dbReference>
<organism evidence="4 5">
    <name type="scientific">Pygocentrus nattereri</name>
    <name type="common">Red-bellied piranha</name>
    <dbReference type="NCBI Taxonomy" id="42514"/>
    <lineage>
        <taxon>Eukaryota</taxon>
        <taxon>Metazoa</taxon>
        <taxon>Chordata</taxon>
        <taxon>Craniata</taxon>
        <taxon>Vertebrata</taxon>
        <taxon>Euteleostomi</taxon>
        <taxon>Actinopterygii</taxon>
        <taxon>Neopterygii</taxon>
        <taxon>Teleostei</taxon>
        <taxon>Ostariophysi</taxon>
        <taxon>Characiformes</taxon>
        <taxon>Characoidei</taxon>
        <taxon>Pygocentrus</taxon>
    </lineage>
</organism>
<evidence type="ECO:0000313" key="4">
    <source>
        <dbReference type="Ensembl" id="ENSPNAP00000013809.1"/>
    </source>
</evidence>
<feature type="domain" description="Ig-like" evidence="3">
    <location>
        <begin position="10"/>
        <end position="119"/>
    </location>
</feature>
<dbReference type="SMART" id="SM00406">
    <property type="entry name" value="IGv"/>
    <property type="match status" value="1"/>
</dbReference>
<feature type="signal peptide" evidence="2">
    <location>
        <begin position="1"/>
        <end position="20"/>
    </location>
</feature>
<dbReference type="InterPro" id="IPR036179">
    <property type="entry name" value="Ig-like_dom_sf"/>
</dbReference>
<dbReference type="OMA" id="LWVAPVE"/>
<dbReference type="Ensembl" id="ENSPNAT00000037079.2">
    <property type="protein sequence ID" value="ENSPNAP00000013809.1"/>
    <property type="gene ID" value="ENSPNAG00000019699.2"/>
</dbReference>
<accession>A0A3B4CTF4</accession>
<reference evidence="4" key="2">
    <citation type="submission" date="2025-08" db="UniProtKB">
        <authorList>
            <consortium name="Ensembl"/>
        </authorList>
    </citation>
    <scope>IDENTIFICATION</scope>
</reference>
<evidence type="ECO:0000256" key="1">
    <source>
        <dbReference type="SAM" id="Phobius"/>
    </source>
</evidence>
<protein>
    <recommendedName>
        <fullName evidence="3">Ig-like domain-containing protein</fullName>
    </recommendedName>
</protein>
<dbReference type="SUPFAM" id="SSF48726">
    <property type="entry name" value="Immunoglobulin"/>
    <property type="match status" value="3"/>
</dbReference>
<feature type="domain" description="Ig-like" evidence="3">
    <location>
        <begin position="122"/>
        <end position="205"/>
    </location>
</feature>
<dbReference type="GO" id="GO:0070374">
    <property type="term" value="P:positive regulation of ERK1 and ERK2 cascade"/>
    <property type="evidence" value="ECO:0007669"/>
    <property type="project" value="TreeGrafter"/>
</dbReference>
<dbReference type="InterPro" id="IPR007110">
    <property type="entry name" value="Ig-like_dom"/>
</dbReference>
<dbReference type="Pfam" id="PF07686">
    <property type="entry name" value="V-set"/>
    <property type="match status" value="1"/>
</dbReference>
<dbReference type="GeneTree" id="ENSGT01050000245031"/>
<feature type="chain" id="PRO_5017393329" description="Ig-like domain-containing protein" evidence="2">
    <location>
        <begin position="21"/>
        <end position="488"/>
    </location>
</feature>
<sequence length="488" mass="54193">MQVQVLILLATTLAISCCLSEKEVFVESGSVAVLPCVVHSFNAHSSAVQWKKAIGNELKTVWRRDRSGLEFRPVGRGPRAHCPQPNFGKGDYSLHIEGARVEDGGTYYCVVEGNTVYVEVILRVVRVSFSPTEVVEGNELTITCSITPQQGSMVTTWELNGSQEPSRTSFQTLRHSNVSQKESGIWSCLVRRRASGEVQLKASASLQVKGILNPKDNPTVVYAEVGSSVTLPCIFSDELISDTWKKVSTTTSMPVPLPPSFKTPSGPIVTQWDRSAYIDTVEEADQGMYKCSGQMKSADGKGVSVERNIQLVIAQVKRLSRSGQMTLTCDISDTNQVTQYEWLRLDSGENATHTLTPLQKSKSKAFTIPKGEANNLGGWVCRFYSQQRLLGNVTYHQEMMSSLMGQNESGSSKKVITVIGLTLLLMLVLLILLQIYKNHRRRKMIMQYPAMETIVHLATNERERRERCKSREKELKASCNADMISTSV</sequence>
<feature type="transmembrane region" description="Helical" evidence="1">
    <location>
        <begin position="415"/>
        <end position="436"/>
    </location>
</feature>
<dbReference type="GO" id="GO:0035723">
    <property type="term" value="P:interleukin-15-mediated signaling pathway"/>
    <property type="evidence" value="ECO:0007669"/>
    <property type="project" value="TreeGrafter"/>
</dbReference>
<proteinExistence type="predicted"/>
<dbReference type="SMART" id="SM00409">
    <property type="entry name" value="IG"/>
    <property type="match status" value="3"/>
</dbReference>
<reference evidence="4 5" key="1">
    <citation type="submission" date="2020-10" db="EMBL/GenBank/DDBJ databases">
        <title>Pygocentrus nattereri (red-bellied piranha) genome, fPygNat1, primary haplotype.</title>
        <authorList>
            <person name="Myers G."/>
            <person name="Meyer A."/>
            <person name="Karagic N."/>
            <person name="Pippel M."/>
            <person name="Winkler S."/>
            <person name="Tracey A."/>
            <person name="Wood J."/>
            <person name="Formenti G."/>
            <person name="Howe K."/>
            <person name="Fedrigo O."/>
            <person name="Jarvis E.D."/>
        </authorList>
    </citation>
    <scope>NUCLEOTIDE SEQUENCE [LARGE SCALE GENOMIC DNA]</scope>
</reference>
<dbReference type="SMART" id="SM00408">
    <property type="entry name" value="IGc2"/>
    <property type="match status" value="3"/>
</dbReference>
<keyword evidence="5" id="KW-1185">Reference proteome</keyword>
<evidence type="ECO:0000256" key="2">
    <source>
        <dbReference type="SAM" id="SignalP"/>
    </source>
</evidence>
<dbReference type="STRING" id="42514.ENSPNAP00000013809"/>
<reference evidence="4" key="3">
    <citation type="submission" date="2025-09" db="UniProtKB">
        <authorList>
            <consortium name="Ensembl"/>
        </authorList>
    </citation>
    <scope>IDENTIFICATION</scope>
</reference>
<dbReference type="Gene3D" id="2.60.40.10">
    <property type="entry name" value="Immunoglobulins"/>
    <property type="match status" value="3"/>
</dbReference>
<keyword evidence="2" id="KW-0732">Signal</keyword>
<dbReference type="PANTHER" id="PTHR11422:SF12">
    <property type="entry name" value="MICROFIBRIL-ASSOCIATED GLYCOPROTEIN 3"/>
    <property type="match status" value="1"/>
</dbReference>
<dbReference type="OrthoDB" id="9937043at2759"/>
<dbReference type="GO" id="GO:0045121">
    <property type="term" value="C:membrane raft"/>
    <property type="evidence" value="ECO:0007669"/>
    <property type="project" value="TreeGrafter"/>
</dbReference>
<dbReference type="InterPro" id="IPR013783">
    <property type="entry name" value="Ig-like_fold"/>
</dbReference>
<dbReference type="GO" id="GO:0042110">
    <property type="term" value="P:T cell activation"/>
    <property type="evidence" value="ECO:0007669"/>
    <property type="project" value="TreeGrafter"/>
</dbReference>
<dbReference type="InterPro" id="IPR013106">
    <property type="entry name" value="Ig_V-set"/>
</dbReference>
<dbReference type="GO" id="GO:1990782">
    <property type="term" value="F:protein tyrosine kinase binding"/>
    <property type="evidence" value="ECO:0007669"/>
    <property type="project" value="TreeGrafter"/>
</dbReference>
<dbReference type="GeneID" id="108428939"/>
<evidence type="ECO:0000259" key="3">
    <source>
        <dbReference type="PROSITE" id="PS50835"/>
    </source>
</evidence>
<dbReference type="AlphaFoldDB" id="A0A3B4CTF4"/>
<keyword evidence="1" id="KW-0812">Transmembrane</keyword>
<feature type="domain" description="Ig-like" evidence="3">
    <location>
        <begin position="325"/>
        <end position="391"/>
    </location>
</feature>
<dbReference type="Proteomes" id="UP001501920">
    <property type="component" value="Chromosome 3"/>
</dbReference>
<keyword evidence="1" id="KW-1133">Transmembrane helix</keyword>
<evidence type="ECO:0000313" key="5">
    <source>
        <dbReference type="Proteomes" id="UP001501920"/>
    </source>
</evidence>
<dbReference type="GO" id="GO:0009897">
    <property type="term" value="C:external side of plasma membrane"/>
    <property type="evidence" value="ECO:0007669"/>
    <property type="project" value="TreeGrafter"/>
</dbReference>
<dbReference type="RefSeq" id="XP_017555813.1">
    <property type="nucleotide sequence ID" value="XM_017700324.2"/>
</dbReference>
<dbReference type="InterPro" id="IPR003598">
    <property type="entry name" value="Ig_sub2"/>
</dbReference>
<dbReference type="PROSITE" id="PS50835">
    <property type="entry name" value="IG_LIKE"/>
    <property type="match status" value="4"/>
</dbReference>